<gene>
    <name evidence="1" type="ORF">ODE01S_01750</name>
</gene>
<dbReference type="EMBL" id="BJXN01000001">
    <property type="protein sequence ID" value="GEM88741.1"/>
    <property type="molecule type" value="Genomic_DNA"/>
</dbReference>
<protein>
    <submittedName>
        <fullName evidence="1">Phosphohydrolase</fullName>
    </submittedName>
</protein>
<dbReference type="GO" id="GO:0016787">
    <property type="term" value="F:hydrolase activity"/>
    <property type="evidence" value="ECO:0007669"/>
    <property type="project" value="UniProtKB-KW"/>
</dbReference>
<reference evidence="1 2" key="1">
    <citation type="submission" date="2019-07" db="EMBL/GenBank/DDBJ databases">
        <title>Whole genome shotgun sequence of Oceanithermus desulfurans NBRC 100063.</title>
        <authorList>
            <person name="Hosoyama A."/>
            <person name="Uohara A."/>
            <person name="Ohji S."/>
            <person name="Ichikawa N."/>
        </authorList>
    </citation>
    <scope>NUCLEOTIDE SEQUENCE [LARGE SCALE GENOMIC DNA]</scope>
    <source>
        <strain evidence="1 2">NBRC 100063</strain>
    </source>
</reference>
<keyword evidence="1" id="KW-0378">Hydrolase</keyword>
<evidence type="ECO:0000313" key="2">
    <source>
        <dbReference type="Proteomes" id="UP000321827"/>
    </source>
</evidence>
<organism evidence="1 2">
    <name type="scientific">Oceanithermus desulfurans NBRC 100063</name>
    <dbReference type="NCBI Taxonomy" id="1227550"/>
    <lineage>
        <taxon>Bacteria</taxon>
        <taxon>Thermotogati</taxon>
        <taxon>Deinococcota</taxon>
        <taxon>Deinococci</taxon>
        <taxon>Thermales</taxon>
        <taxon>Thermaceae</taxon>
        <taxon>Oceanithermus</taxon>
    </lineage>
</organism>
<evidence type="ECO:0000313" key="1">
    <source>
        <dbReference type="EMBL" id="GEM88741.1"/>
    </source>
</evidence>
<dbReference type="OrthoDB" id="32117at2"/>
<dbReference type="Proteomes" id="UP000321827">
    <property type="component" value="Unassembled WGS sequence"/>
</dbReference>
<name>A0A511RGG4_9DEIN</name>
<sequence length="160" mass="18360">MALVTRKRLIRLAKGFFPALCRPDDAWALARLAPDEAGLYRAMDVRDREHNVAVARRLLERWPDAPDCAVRAALIHDAGKSLRPYNVWERIFTALFERWTPEVEPYPLRTGLTGAWQVRRHHPRYAADRIADPCVARLVGEHHSGTSTWAVRLRAIDAEF</sequence>
<accession>A0A511RGG4</accession>
<dbReference type="AlphaFoldDB" id="A0A511RGG4"/>
<dbReference type="RefSeq" id="WP_147144868.1">
    <property type="nucleotide sequence ID" value="NZ_BJXN01000001.1"/>
</dbReference>
<comment type="caution">
    <text evidence="1">The sequence shown here is derived from an EMBL/GenBank/DDBJ whole genome shotgun (WGS) entry which is preliminary data.</text>
</comment>
<proteinExistence type="predicted"/>